<organism evidence="1 2">
    <name type="scientific">Ahniella affigens</name>
    <dbReference type="NCBI Taxonomy" id="2021234"/>
    <lineage>
        <taxon>Bacteria</taxon>
        <taxon>Pseudomonadati</taxon>
        <taxon>Pseudomonadota</taxon>
        <taxon>Gammaproteobacteria</taxon>
        <taxon>Lysobacterales</taxon>
        <taxon>Rhodanobacteraceae</taxon>
        <taxon>Ahniella</taxon>
    </lineage>
</organism>
<dbReference type="KEGG" id="xba:C7S18_23895"/>
<reference evidence="1 2" key="1">
    <citation type="submission" date="2018-03" db="EMBL/GenBank/DDBJ databases">
        <title>Ahniella affigens gen. nov., sp. nov., a gammaproteobacterium isolated from sandy soil near a stream.</title>
        <authorList>
            <person name="Ko Y."/>
            <person name="Kim J.-H."/>
        </authorList>
    </citation>
    <scope>NUCLEOTIDE SEQUENCE [LARGE SCALE GENOMIC DNA]</scope>
    <source>
        <strain evidence="1 2">D13</strain>
        <plasmid evidence="2">Plasmid unnamed</plasmid>
    </source>
</reference>
<keyword evidence="2" id="KW-1185">Reference proteome</keyword>
<accession>A0A2P1PZS5</accession>
<protein>
    <submittedName>
        <fullName evidence="1">Uncharacterized protein</fullName>
    </submittedName>
</protein>
<evidence type="ECO:0000313" key="2">
    <source>
        <dbReference type="Proteomes" id="UP000241074"/>
    </source>
</evidence>
<reference evidence="1 2" key="2">
    <citation type="submission" date="2018-03" db="EMBL/GenBank/DDBJ databases">
        <authorList>
            <person name="Keele B.F."/>
        </authorList>
    </citation>
    <scope>NUCLEOTIDE SEQUENCE [LARGE SCALE GENOMIC DNA]</scope>
    <source>
        <strain evidence="1 2">D13</strain>
        <plasmid evidence="2">Plasmid unnamed</plasmid>
    </source>
</reference>
<dbReference type="Proteomes" id="UP000241074">
    <property type="component" value="Plasmid unnamed"/>
</dbReference>
<evidence type="ECO:0000313" key="1">
    <source>
        <dbReference type="EMBL" id="AVQ00344.1"/>
    </source>
</evidence>
<geneLocation type="plasmid" evidence="1">
    <name>unnamed</name>
</geneLocation>
<keyword evidence="1" id="KW-0614">Plasmid</keyword>
<name>A0A2P1PZS5_9GAMM</name>
<proteinExistence type="predicted"/>
<gene>
    <name evidence="1" type="ORF">C7S18_23895</name>
</gene>
<dbReference type="AlphaFoldDB" id="A0A2P1PZS5"/>
<sequence length="124" mass="14076">MYSDKTTRWLPHGSHDRVLKLVNALAFFGAWLEGDQHSQVTGAIEMLASATSGFSSRLKARVGPVLLTLFSEHLDVRVPTPVCEKLNEYLTTFAHEEFQAALRDRWSQWRPDLKQFFQNSTAPA</sequence>
<dbReference type="EMBL" id="CP027861">
    <property type="protein sequence ID" value="AVQ00344.1"/>
    <property type="molecule type" value="Genomic_DNA"/>
</dbReference>